<dbReference type="OrthoDB" id="5740960at2"/>
<reference evidence="4 5" key="1">
    <citation type="submission" date="2018-09" db="EMBL/GenBank/DDBJ databases">
        <title>Zymobacter palmae IAM14233 (=T109) whole genome analysis.</title>
        <authorList>
            <person name="Yanase H."/>
        </authorList>
    </citation>
    <scope>NUCLEOTIDE SEQUENCE [LARGE SCALE GENOMIC DNA]</scope>
    <source>
        <strain evidence="4 5">IAM14233</strain>
    </source>
</reference>
<dbReference type="InterPro" id="IPR040079">
    <property type="entry name" value="Glutathione_S-Trfase"/>
</dbReference>
<dbReference type="Pfam" id="PF02798">
    <property type="entry name" value="GST_N"/>
    <property type="match status" value="1"/>
</dbReference>
<evidence type="ECO:0000259" key="3">
    <source>
        <dbReference type="PROSITE" id="PS50405"/>
    </source>
</evidence>
<dbReference type="Pfam" id="PF00043">
    <property type="entry name" value="GST_C"/>
    <property type="match status" value="1"/>
</dbReference>
<name>A0A348HE53_9GAMM</name>
<evidence type="ECO:0000313" key="4">
    <source>
        <dbReference type="EMBL" id="BBG29905.1"/>
    </source>
</evidence>
<dbReference type="InterPro" id="IPR004045">
    <property type="entry name" value="Glutathione_S-Trfase_N"/>
</dbReference>
<evidence type="ECO:0000256" key="1">
    <source>
        <dbReference type="RuleBase" id="RU003494"/>
    </source>
</evidence>
<keyword evidence="5" id="KW-1185">Reference proteome</keyword>
<organism evidence="4 5">
    <name type="scientific">Zymobacter palmae</name>
    <dbReference type="NCBI Taxonomy" id="33074"/>
    <lineage>
        <taxon>Bacteria</taxon>
        <taxon>Pseudomonadati</taxon>
        <taxon>Pseudomonadota</taxon>
        <taxon>Gammaproteobacteria</taxon>
        <taxon>Oceanospirillales</taxon>
        <taxon>Halomonadaceae</taxon>
        <taxon>Zymobacter group</taxon>
        <taxon>Zymobacter</taxon>
    </lineage>
</organism>
<accession>A0A348HE53</accession>
<dbReference type="InterPro" id="IPR036282">
    <property type="entry name" value="Glutathione-S-Trfase_C_sf"/>
</dbReference>
<dbReference type="EMBL" id="AP018933">
    <property type="protein sequence ID" value="BBG29905.1"/>
    <property type="molecule type" value="Genomic_DNA"/>
</dbReference>
<dbReference type="Proteomes" id="UP000267342">
    <property type="component" value="Chromosome"/>
</dbReference>
<dbReference type="GO" id="GO:0016740">
    <property type="term" value="F:transferase activity"/>
    <property type="evidence" value="ECO:0007669"/>
    <property type="project" value="UniProtKB-KW"/>
</dbReference>
<keyword evidence="4" id="KW-0808">Transferase</keyword>
<gene>
    <name evidence="4" type="ORF">ZBT109_1144</name>
</gene>
<dbReference type="SFLD" id="SFLDG00358">
    <property type="entry name" value="Main_(cytGST)"/>
    <property type="match status" value="1"/>
</dbReference>
<dbReference type="KEGG" id="zpl:ZBT109_1144"/>
<dbReference type="Gene3D" id="1.20.1050.10">
    <property type="match status" value="1"/>
</dbReference>
<dbReference type="Gene3D" id="3.40.30.10">
    <property type="entry name" value="Glutaredoxin"/>
    <property type="match status" value="1"/>
</dbReference>
<protein>
    <submittedName>
        <fullName evidence="4">Glutathione S-transferase</fullName>
    </submittedName>
</protein>
<dbReference type="SFLD" id="SFLDG01150">
    <property type="entry name" value="Main.1:_Beta-like"/>
    <property type="match status" value="1"/>
</dbReference>
<comment type="similarity">
    <text evidence="1">Belongs to the GST superfamily.</text>
</comment>
<dbReference type="InterPro" id="IPR036249">
    <property type="entry name" value="Thioredoxin-like_sf"/>
</dbReference>
<dbReference type="RefSeq" id="WP_027705537.1">
    <property type="nucleotide sequence ID" value="NZ_AP018933.1"/>
</dbReference>
<dbReference type="STRING" id="1123510.GCA_000620025_02534"/>
<dbReference type="PANTHER" id="PTHR44051:SF8">
    <property type="entry name" value="GLUTATHIONE S-TRANSFERASE GSTA"/>
    <property type="match status" value="1"/>
</dbReference>
<dbReference type="InterPro" id="IPR010987">
    <property type="entry name" value="Glutathione-S-Trfase_C-like"/>
</dbReference>
<proteinExistence type="inferred from homology"/>
<dbReference type="PROSITE" id="PS50404">
    <property type="entry name" value="GST_NTER"/>
    <property type="match status" value="1"/>
</dbReference>
<dbReference type="SUPFAM" id="SSF47616">
    <property type="entry name" value="GST C-terminal domain-like"/>
    <property type="match status" value="1"/>
</dbReference>
<dbReference type="PANTHER" id="PTHR44051">
    <property type="entry name" value="GLUTATHIONE S-TRANSFERASE-RELATED"/>
    <property type="match status" value="1"/>
</dbReference>
<feature type="domain" description="GST N-terminal" evidence="2">
    <location>
        <begin position="1"/>
        <end position="81"/>
    </location>
</feature>
<feature type="domain" description="GST C-terminal" evidence="3">
    <location>
        <begin position="86"/>
        <end position="221"/>
    </location>
</feature>
<dbReference type="InterPro" id="IPR004046">
    <property type="entry name" value="GST_C"/>
</dbReference>
<evidence type="ECO:0000313" key="5">
    <source>
        <dbReference type="Proteomes" id="UP000267342"/>
    </source>
</evidence>
<dbReference type="SUPFAM" id="SSF52833">
    <property type="entry name" value="Thioredoxin-like"/>
    <property type="match status" value="1"/>
</dbReference>
<dbReference type="SFLD" id="SFLDS00019">
    <property type="entry name" value="Glutathione_Transferase_(cytos"/>
    <property type="match status" value="1"/>
</dbReference>
<dbReference type="CDD" id="cd03046">
    <property type="entry name" value="GST_N_GTT1_like"/>
    <property type="match status" value="1"/>
</dbReference>
<sequence>MLTLYTYPFSRSLRTVWTAEEIGLDYRCVHVDIRRGEGRTLRHLVRHPGGKVPVLEEKDGSFLFESGAICRYLVDVYGQGTLKPVSAMNQGLVDQWVCFALGELEQPLSLQAKHTRVLPEDKRVPEILGVALWEFQAAVETLLHRFDPTSQQWLVGDQFSLADIMISHTLMLADKRGYVLPAELLHYLSRCLSRPAYVRAVQRERDARAEAEAEAEADDRR</sequence>
<evidence type="ECO:0000259" key="2">
    <source>
        <dbReference type="PROSITE" id="PS50404"/>
    </source>
</evidence>
<dbReference type="PROSITE" id="PS50405">
    <property type="entry name" value="GST_CTER"/>
    <property type="match status" value="1"/>
</dbReference>
<dbReference type="AlphaFoldDB" id="A0A348HE53"/>